<reference evidence="9" key="1">
    <citation type="submission" date="2016-04" db="EMBL/GenBank/DDBJ databases">
        <authorList>
            <person name="Evans L.H."/>
            <person name="Alamgir A."/>
            <person name="Owens N."/>
            <person name="Weber N.D."/>
            <person name="Virtaneva K."/>
            <person name="Barbian K."/>
            <person name="Babar A."/>
            <person name="Rosenke K."/>
        </authorList>
    </citation>
    <scope>NUCLEOTIDE SEQUENCE [LARGE SCALE GENOMIC DNA]</scope>
    <source>
        <strain evidence="9">CBS 101.48</strain>
    </source>
</reference>
<name>A0A163JQN5_ABSGL</name>
<evidence type="ECO:0000256" key="5">
    <source>
        <dbReference type="ARBA" id="ARBA00023242"/>
    </source>
</evidence>
<comment type="similarity">
    <text evidence="6">Belongs to the MEF2 family.</text>
</comment>
<dbReference type="OrthoDB" id="1898716at2759"/>
<feature type="region of interest" description="Disordered" evidence="7">
    <location>
        <begin position="75"/>
        <end position="251"/>
    </location>
</feature>
<feature type="compositionally biased region" description="Polar residues" evidence="7">
    <location>
        <begin position="78"/>
        <end position="91"/>
    </location>
</feature>
<dbReference type="Gene3D" id="3.40.1810.10">
    <property type="entry name" value="Transcription factor, MADS-box"/>
    <property type="match status" value="1"/>
</dbReference>
<feature type="region of interest" description="Disordered" evidence="7">
    <location>
        <begin position="295"/>
        <end position="352"/>
    </location>
</feature>
<dbReference type="InterPro" id="IPR033896">
    <property type="entry name" value="MEF2-like_N"/>
</dbReference>
<dbReference type="PANTHER" id="PTHR11945">
    <property type="entry name" value="MADS BOX PROTEIN"/>
    <property type="match status" value="1"/>
</dbReference>
<feature type="compositionally biased region" description="Polar residues" evidence="7">
    <location>
        <begin position="299"/>
        <end position="315"/>
    </location>
</feature>
<evidence type="ECO:0000256" key="1">
    <source>
        <dbReference type="ARBA" id="ARBA00004123"/>
    </source>
</evidence>
<evidence type="ECO:0000313" key="9">
    <source>
        <dbReference type="EMBL" id="SAM01914.1"/>
    </source>
</evidence>
<evidence type="ECO:0000313" key="10">
    <source>
        <dbReference type="Proteomes" id="UP000078561"/>
    </source>
</evidence>
<dbReference type="PROSITE" id="PS50066">
    <property type="entry name" value="MADS_BOX_2"/>
    <property type="match status" value="1"/>
</dbReference>
<comment type="subcellular location">
    <subcellularLocation>
        <location evidence="1">Nucleus</location>
    </subcellularLocation>
</comment>
<feature type="compositionally biased region" description="Low complexity" evidence="7">
    <location>
        <begin position="147"/>
        <end position="160"/>
    </location>
</feature>
<evidence type="ECO:0000259" key="8">
    <source>
        <dbReference type="PROSITE" id="PS50066"/>
    </source>
</evidence>
<dbReference type="GO" id="GO:0005634">
    <property type="term" value="C:nucleus"/>
    <property type="evidence" value="ECO:0007669"/>
    <property type="project" value="UniProtKB-SubCell"/>
</dbReference>
<keyword evidence="3" id="KW-0238">DNA-binding</keyword>
<dbReference type="PROSITE" id="PS00350">
    <property type="entry name" value="MADS_BOX_1"/>
    <property type="match status" value="1"/>
</dbReference>
<dbReference type="AlphaFoldDB" id="A0A163JQN5"/>
<dbReference type="SMART" id="SM00432">
    <property type="entry name" value="MADS"/>
    <property type="match status" value="1"/>
</dbReference>
<dbReference type="EMBL" id="LT553604">
    <property type="protein sequence ID" value="SAM01914.1"/>
    <property type="molecule type" value="Genomic_DNA"/>
</dbReference>
<proteinExistence type="inferred from homology"/>
<dbReference type="InParanoid" id="A0A163JQN5"/>
<dbReference type="Proteomes" id="UP000078561">
    <property type="component" value="Unassembled WGS sequence"/>
</dbReference>
<dbReference type="Pfam" id="PF00319">
    <property type="entry name" value="SRF-TF"/>
    <property type="match status" value="1"/>
</dbReference>
<dbReference type="InterPro" id="IPR002100">
    <property type="entry name" value="TF_MADSbox"/>
</dbReference>
<gene>
    <name evidence="9" type="primary">ABSGL_07664.1 scaffold 8929</name>
</gene>
<feature type="compositionally biased region" description="Polar residues" evidence="7">
    <location>
        <begin position="173"/>
        <end position="188"/>
    </location>
</feature>
<evidence type="ECO:0000256" key="3">
    <source>
        <dbReference type="ARBA" id="ARBA00023125"/>
    </source>
</evidence>
<evidence type="ECO:0000256" key="2">
    <source>
        <dbReference type="ARBA" id="ARBA00023015"/>
    </source>
</evidence>
<keyword evidence="2" id="KW-0805">Transcription regulation</keyword>
<feature type="compositionally biased region" description="Acidic residues" evidence="7">
    <location>
        <begin position="106"/>
        <end position="122"/>
    </location>
</feature>
<keyword evidence="4" id="KW-0804">Transcription</keyword>
<dbReference type="SUPFAM" id="SSF55455">
    <property type="entry name" value="SRF-like"/>
    <property type="match status" value="1"/>
</dbReference>
<dbReference type="GO" id="GO:0030154">
    <property type="term" value="P:cell differentiation"/>
    <property type="evidence" value="ECO:0007669"/>
    <property type="project" value="TreeGrafter"/>
</dbReference>
<accession>A0A163JQN5</accession>
<evidence type="ECO:0000256" key="4">
    <source>
        <dbReference type="ARBA" id="ARBA00023163"/>
    </source>
</evidence>
<feature type="compositionally biased region" description="Low complexity" evidence="7">
    <location>
        <begin position="189"/>
        <end position="208"/>
    </location>
</feature>
<feature type="compositionally biased region" description="Basic and acidic residues" evidence="7">
    <location>
        <begin position="324"/>
        <end position="334"/>
    </location>
</feature>
<dbReference type="STRING" id="4829.A0A163JQN5"/>
<evidence type="ECO:0000256" key="6">
    <source>
        <dbReference type="ARBA" id="ARBA00025805"/>
    </source>
</evidence>
<organism evidence="9">
    <name type="scientific">Absidia glauca</name>
    <name type="common">Pin mould</name>
    <dbReference type="NCBI Taxonomy" id="4829"/>
    <lineage>
        <taxon>Eukaryota</taxon>
        <taxon>Fungi</taxon>
        <taxon>Fungi incertae sedis</taxon>
        <taxon>Mucoromycota</taxon>
        <taxon>Mucoromycotina</taxon>
        <taxon>Mucoromycetes</taxon>
        <taxon>Mucorales</taxon>
        <taxon>Cunninghamellaceae</taxon>
        <taxon>Absidia</taxon>
    </lineage>
</organism>
<sequence length="352" mass="38623">MGRKKINIQPIANNRNRQVTFLKRKHGLMKKAYELSVLCNCEVALIIFNPKGKLVQYASSDMDHILMKYTEHGDPYESKSNSDFNQASAPGTTIGDRDNKLKVVDDNDDDDDDDDDNDDDDSGGGNGSLGKGTYVNGNGYPNMMHQSLSTTSSPSQTSRSAPYLETPPIPSQFHLNTPPSLHSNRSSASPNHIHQQHSSISSMSSSNSTILPPDNSPYPTYATVYSQSSSSPSSSTIHSHSNSSLLSDPAAVSHPTINTKMTMATTTKPSLVPSQTPSLPSPWVYYQPFYDQPELPSPLNMSSTMHPSQHPQPHSFQWPPPRRPPADAVKHDFPSYDPSIVKKQRFSSLGNP</sequence>
<dbReference type="InterPro" id="IPR036879">
    <property type="entry name" value="TF_MADSbox_sf"/>
</dbReference>
<evidence type="ECO:0000256" key="7">
    <source>
        <dbReference type="SAM" id="MobiDB-lite"/>
    </source>
</evidence>
<feature type="compositionally biased region" description="Basic and acidic residues" evidence="7">
    <location>
        <begin position="95"/>
        <end position="105"/>
    </location>
</feature>
<keyword evidence="5" id="KW-0539">Nucleus</keyword>
<dbReference type="FunCoup" id="A0A163JQN5">
    <property type="interactions" value="17"/>
</dbReference>
<feature type="compositionally biased region" description="Low complexity" evidence="7">
    <location>
        <begin position="226"/>
        <end position="247"/>
    </location>
</feature>
<dbReference type="GO" id="GO:0045944">
    <property type="term" value="P:positive regulation of transcription by RNA polymerase II"/>
    <property type="evidence" value="ECO:0007669"/>
    <property type="project" value="InterPro"/>
</dbReference>
<dbReference type="CDD" id="cd00265">
    <property type="entry name" value="MADS_MEF2_like"/>
    <property type="match status" value="1"/>
</dbReference>
<protein>
    <recommendedName>
        <fullName evidence="8">MADS-box domain-containing protein</fullName>
    </recommendedName>
</protein>
<dbReference type="PANTHER" id="PTHR11945:SF534">
    <property type="entry name" value="MYOCYTE-SPECIFIC ENHANCER FACTOR 2"/>
    <property type="match status" value="1"/>
</dbReference>
<keyword evidence="10" id="KW-1185">Reference proteome</keyword>
<dbReference type="GO" id="GO:0000981">
    <property type="term" value="F:DNA-binding transcription factor activity, RNA polymerase II-specific"/>
    <property type="evidence" value="ECO:0007669"/>
    <property type="project" value="TreeGrafter"/>
</dbReference>
<feature type="domain" description="MADS-box" evidence="8">
    <location>
        <begin position="1"/>
        <end position="61"/>
    </location>
</feature>
<dbReference type="GO" id="GO:0000978">
    <property type="term" value="F:RNA polymerase II cis-regulatory region sequence-specific DNA binding"/>
    <property type="evidence" value="ECO:0007669"/>
    <property type="project" value="TreeGrafter"/>
</dbReference>
<dbReference type="GO" id="GO:0046983">
    <property type="term" value="F:protein dimerization activity"/>
    <property type="evidence" value="ECO:0007669"/>
    <property type="project" value="InterPro"/>
</dbReference>
<dbReference type="PRINTS" id="PR00404">
    <property type="entry name" value="MADSDOMAIN"/>
</dbReference>